<dbReference type="GeneID" id="130471399"/>
<evidence type="ECO:0008006" key="3">
    <source>
        <dbReference type="Google" id="ProtNLM"/>
    </source>
</evidence>
<protein>
    <recommendedName>
        <fullName evidence="3">Retrotransposon gag domain-containing protein</fullName>
    </recommendedName>
</protein>
<dbReference type="PANTHER" id="PTHR37610:SF97">
    <property type="entry name" value="RETROTRANSPOSON GAG DOMAIN-CONTAINING PROTEIN"/>
    <property type="match status" value="1"/>
</dbReference>
<keyword evidence="1" id="KW-1185">Reference proteome</keyword>
<name>A0ABM3RPA6_SPIOL</name>
<evidence type="ECO:0000313" key="1">
    <source>
        <dbReference type="Proteomes" id="UP000813463"/>
    </source>
</evidence>
<dbReference type="Proteomes" id="UP000813463">
    <property type="component" value="Chromosome 4"/>
</dbReference>
<reference evidence="2" key="2">
    <citation type="submission" date="2025-08" db="UniProtKB">
        <authorList>
            <consortium name="RefSeq"/>
        </authorList>
    </citation>
    <scope>IDENTIFICATION</scope>
    <source>
        <tissue evidence="2">Leaf</tissue>
    </source>
</reference>
<gene>
    <name evidence="2" type="primary">LOC130471399</name>
</gene>
<reference evidence="1" key="1">
    <citation type="journal article" date="2021" name="Nat. Commun.">
        <title>Genomic analyses provide insights into spinach domestication and the genetic basis of agronomic traits.</title>
        <authorList>
            <person name="Cai X."/>
            <person name="Sun X."/>
            <person name="Xu C."/>
            <person name="Sun H."/>
            <person name="Wang X."/>
            <person name="Ge C."/>
            <person name="Zhang Z."/>
            <person name="Wang Q."/>
            <person name="Fei Z."/>
            <person name="Jiao C."/>
            <person name="Wang Q."/>
        </authorList>
    </citation>
    <scope>NUCLEOTIDE SEQUENCE [LARGE SCALE GENOMIC DNA]</scope>
    <source>
        <strain evidence="1">cv. Varoflay</strain>
    </source>
</reference>
<sequence length="220" mass="25428">MHEDQQTDPSTNPNSAYYLSNNDLNASKLVNIVFEEPLVGRSVFYLRTTREIWLDLEERFFRSSGPQLYTIQHQLSDLNQEENEEISSFFTKIKLLWDRLDGLDPIPACHNTYDESSANHIKGLRIVISRIKSRRNSTSTEYNLAQNLQHLQQEDSIIISLTGISTQKALNHTIDKCWKLHGYPKDFKNRGKRVATAAQLEVYVEKEKQSGIIHATFTEE</sequence>
<evidence type="ECO:0000313" key="2">
    <source>
        <dbReference type="RefSeq" id="XP_056697462.1"/>
    </source>
</evidence>
<dbReference type="RefSeq" id="XP_056697462.1">
    <property type="nucleotide sequence ID" value="XM_056841484.1"/>
</dbReference>
<organism evidence="1 2">
    <name type="scientific">Spinacia oleracea</name>
    <name type="common">Spinach</name>
    <dbReference type="NCBI Taxonomy" id="3562"/>
    <lineage>
        <taxon>Eukaryota</taxon>
        <taxon>Viridiplantae</taxon>
        <taxon>Streptophyta</taxon>
        <taxon>Embryophyta</taxon>
        <taxon>Tracheophyta</taxon>
        <taxon>Spermatophyta</taxon>
        <taxon>Magnoliopsida</taxon>
        <taxon>eudicotyledons</taxon>
        <taxon>Gunneridae</taxon>
        <taxon>Pentapetalae</taxon>
        <taxon>Caryophyllales</taxon>
        <taxon>Chenopodiaceae</taxon>
        <taxon>Chenopodioideae</taxon>
        <taxon>Anserineae</taxon>
        <taxon>Spinacia</taxon>
    </lineage>
</organism>
<accession>A0ABM3RPA6</accession>
<proteinExistence type="predicted"/>
<dbReference type="PANTHER" id="PTHR37610">
    <property type="entry name" value="CCHC-TYPE DOMAIN-CONTAINING PROTEIN"/>
    <property type="match status" value="1"/>
</dbReference>